<dbReference type="PANTHER" id="PTHR21683">
    <property type="entry name" value="COILED-COIL DOMAIN-CONTAINING PROTEIN 42 LIKE-2-LIKE-RELATED"/>
    <property type="match status" value="1"/>
</dbReference>
<evidence type="ECO:0000256" key="2">
    <source>
        <dbReference type="SAM" id="Coils"/>
    </source>
</evidence>
<dbReference type="AlphaFoldDB" id="A0ABD3WK65"/>
<evidence type="ECO:0000259" key="4">
    <source>
        <dbReference type="Pfam" id="PF13863"/>
    </source>
</evidence>
<dbReference type="InterPro" id="IPR051147">
    <property type="entry name" value="CFAP_domain-containing"/>
</dbReference>
<evidence type="ECO:0000256" key="1">
    <source>
        <dbReference type="ARBA" id="ARBA00023054"/>
    </source>
</evidence>
<dbReference type="PANTHER" id="PTHR21683:SF18">
    <property type="entry name" value="COILED-COIL DOMAIN-CONTAINING PROTEIN 42 HOMOLOG"/>
    <property type="match status" value="1"/>
</dbReference>
<dbReference type="InterPro" id="IPR025252">
    <property type="entry name" value="DUF4200"/>
</dbReference>
<comment type="caution">
    <text evidence="5">The sequence shown here is derived from an EMBL/GenBank/DDBJ whole genome shotgun (WGS) entry which is preliminary data.</text>
</comment>
<organism evidence="5 6">
    <name type="scientific">Sinanodonta woodiana</name>
    <name type="common">Chinese pond mussel</name>
    <name type="synonym">Anodonta woodiana</name>
    <dbReference type="NCBI Taxonomy" id="1069815"/>
    <lineage>
        <taxon>Eukaryota</taxon>
        <taxon>Metazoa</taxon>
        <taxon>Spiralia</taxon>
        <taxon>Lophotrochozoa</taxon>
        <taxon>Mollusca</taxon>
        <taxon>Bivalvia</taxon>
        <taxon>Autobranchia</taxon>
        <taxon>Heteroconchia</taxon>
        <taxon>Palaeoheterodonta</taxon>
        <taxon>Unionida</taxon>
        <taxon>Unionoidea</taxon>
        <taxon>Unionidae</taxon>
        <taxon>Unioninae</taxon>
        <taxon>Sinanodonta</taxon>
    </lineage>
</organism>
<dbReference type="Pfam" id="PF13863">
    <property type="entry name" value="DUF4200"/>
    <property type="match status" value="1"/>
</dbReference>
<dbReference type="GO" id="GO:0005856">
    <property type="term" value="C:cytoskeleton"/>
    <property type="evidence" value="ECO:0007669"/>
    <property type="project" value="UniProtKB-ARBA"/>
</dbReference>
<protein>
    <recommendedName>
        <fullName evidence="4">DUF4200 domain-containing protein</fullName>
    </recommendedName>
</protein>
<feature type="domain" description="DUF4200" evidence="4">
    <location>
        <begin position="58"/>
        <end position="175"/>
    </location>
</feature>
<reference evidence="5 6" key="1">
    <citation type="submission" date="2024-11" db="EMBL/GenBank/DDBJ databases">
        <title>Chromosome-level genome assembly of the freshwater bivalve Anodonta woodiana.</title>
        <authorList>
            <person name="Chen X."/>
        </authorList>
    </citation>
    <scope>NUCLEOTIDE SEQUENCE [LARGE SCALE GENOMIC DNA]</scope>
    <source>
        <strain evidence="5">MN2024</strain>
        <tissue evidence="5">Gills</tissue>
    </source>
</reference>
<proteinExistence type="predicted"/>
<dbReference type="EMBL" id="JBJQND010000006">
    <property type="protein sequence ID" value="KAL3873603.1"/>
    <property type="molecule type" value="Genomic_DNA"/>
</dbReference>
<feature type="compositionally biased region" description="Basic and acidic residues" evidence="3">
    <location>
        <begin position="335"/>
        <end position="348"/>
    </location>
</feature>
<name>A0ABD3WK65_SINWO</name>
<sequence length="360" mass="42601">MAVTGSYQLDLDHQKKNVFVTQLHEREDEDDVVAFPVVKESGDKLIETGINTLQRTLLLKKEVEVDKVNVELEAKRHEFKQRMEYCAQKQIEVQKKQQEMKDKVANFEKFLKEHEAKRRRAIQKYQSEVKLKEQKSREYETLCEQMEELKERQKYLEDKLAKYKKFEEYLLQVIDVMPEDYLPVTDDKIKGLMMRHRTLSESNKALIDNLESMSDELEKLKIELDELKQEHNKRTISINSQLSILQQTHDKEQDKNKRLDNQFLMSKGDIRNRRTELGMILMSINNMVEKCHKRPLDELESKQDSLKAIEYKLNRIKDYVNDRSDVAKMASPKDSVVDSKKGSDDQSRRFKPKKTVTLNG</sequence>
<keyword evidence="6" id="KW-1185">Reference proteome</keyword>
<evidence type="ECO:0000256" key="3">
    <source>
        <dbReference type="SAM" id="MobiDB-lite"/>
    </source>
</evidence>
<evidence type="ECO:0000313" key="5">
    <source>
        <dbReference type="EMBL" id="KAL3873603.1"/>
    </source>
</evidence>
<evidence type="ECO:0000313" key="6">
    <source>
        <dbReference type="Proteomes" id="UP001634394"/>
    </source>
</evidence>
<feature type="coiled-coil region" evidence="2">
    <location>
        <begin position="203"/>
        <end position="262"/>
    </location>
</feature>
<feature type="region of interest" description="Disordered" evidence="3">
    <location>
        <begin position="327"/>
        <end position="360"/>
    </location>
</feature>
<gene>
    <name evidence="5" type="ORF">ACJMK2_036699</name>
</gene>
<feature type="coiled-coil region" evidence="2">
    <location>
        <begin position="97"/>
        <end position="166"/>
    </location>
</feature>
<keyword evidence="1 2" id="KW-0175">Coiled coil</keyword>
<accession>A0ABD3WK65</accession>
<dbReference type="Proteomes" id="UP001634394">
    <property type="component" value="Unassembled WGS sequence"/>
</dbReference>